<dbReference type="GO" id="GO:0016020">
    <property type="term" value="C:membrane"/>
    <property type="evidence" value="ECO:0007669"/>
    <property type="project" value="UniProtKB-SubCell"/>
</dbReference>
<name>A0AAD5Q4F4_PYTIN</name>
<dbReference type="PANTHER" id="PTHR22950">
    <property type="entry name" value="AMINO ACID TRANSPORTER"/>
    <property type="match status" value="1"/>
</dbReference>
<evidence type="ECO:0000256" key="5">
    <source>
        <dbReference type="SAM" id="Phobius"/>
    </source>
</evidence>
<feature type="transmembrane region" description="Helical" evidence="5">
    <location>
        <begin position="507"/>
        <end position="525"/>
    </location>
</feature>
<dbReference type="InterPro" id="IPR013057">
    <property type="entry name" value="AA_transpt_TM"/>
</dbReference>
<evidence type="ECO:0000259" key="6">
    <source>
        <dbReference type="Pfam" id="PF01490"/>
    </source>
</evidence>
<keyword evidence="3 5" id="KW-1133">Transmembrane helix</keyword>
<proteinExistence type="predicted"/>
<evidence type="ECO:0000256" key="2">
    <source>
        <dbReference type="ARBA" id="ARBA00022692"/>
    </source>
</evidence>
<feature type="transmembrane region" description="Helical" evidence="5">
    <location>
        <begin position="468"/>
        <end position="486"/>
    </location>
</feature>
<feature type="transmembrane region" description="Helical" evidence="5">
    <location>
        <begin position="271"/>
        <end position="294"/>
    </location>
</feature>
<feature type="domain" description="Amino acid transporter transmembrane" evidence="6">
    <location>
        <begin position="241"/>
        <end position="610"/>
    </location>
</feature>
<feature type="transmembrane region" description="Helical" evidence="5">
    <location>
        <begin position="234"/>
        <end position="259"/>
    </location>
</feature>
<accession>A0AAD5Q4F4</accession>
<evidence type="ECO:0000256" key="3">
    <source>
        <dbReference type="ARBA" id="ARBA00022989"/>
    </source>
</evidence>
<organism evidence="7 8">
    <name type="scientific">Pythium insidiosum</name>
    <name type="common">Pythiosis disease agent</name>
    <dbReference type="NCBI Taxonomy" id="114742"/>
    <lineage>
        <taxon>Eukaryota</taxon>
        <taxon>Sar</taxon>
        <taxon>Stramenopiles</taxon>
        <taxon>Oomycota</taxon>
        <taxon>Peronosporomycetes</taxon>
        <taxon>Pythiales</taxon>
        <taxon>Pythiaceae</taxon>
        <taxon>Pythium</taxon>
    </lineage>
</organism>
<evidence type="ECO:0000313" key="7">
    <source>
        <dbReference type="EMBL" id="KAJ0396765.1"/>
    </source>
</evidence>
<evidence type="ECO:0000256" key="4">
    <source>
        <dbReference type="ARBA" id="ARBA00023136"/>
    </source>
</evidence>
<feature type="transmembrane region" description="Helical" evidence="5">
    <location>
        <begin position="545"/>
        <end position="566"/>
    </location>
</feature>
<feature type="transmembrane region" description="Helical" evidence="5">
    <location>
        <begin position="406"/>
        <end position="425"/>
    </location>
</feature>
<sequence length="635" mass="68991">MSVPPPPPLTSVQYLFAHNPYLRERHGSGDFGLPHLVSSFLDCSHLIPAAKHGNLEVLQYVVGENGQDQKIRLGIMTEALKGGYRSCIEWLQSLAWFDVPESPMETNAVKRDDVDTRGATATTSDERTPLLSLDATRRASHGAALNAVHNSQLLLPPNGHGVANGRSASCGELIKISVGGRRHAISNGQQAPRTPRSPFDTGFPMLFTSPLPSPRPHRLSFADERDDRLRELHVFLTLLMSVLHVFLTLLMSVVGAGMLSVPYTFLLMPTWSALLGIVGVGVAMAVTSIALLYAHVQLAVEEEAVVYIGAGKRFSSFQSIAIAAGGPALGYIVSVVTAIGIYGGCVGCIRIVKDIAPFIISIIYPKTTELPEVAAHYADYLLWATFLLVVLPLCLLKNLSGLRVSSYLGFAFSLYLVAAVIYRSFVKPTLLSPLGDGFSTPPTAAQPRPETAATLISGSAFSRTSQAISIYNYAFMMQLNLIPLFIQLRGSFTEPLPRTRTKMIKSISGVSGFCVVLYALFGVFAKRLYDTKIRGNILLNLENDPVMAVPLVAVFLTVVLSFPLLFHPLRGVVEELLFFQGGHGIETISFFSRTLTTTVLLLSQLVLALGRYSFFDYIRGASEVYKGVSLSFCSS</sequence>
<reference evidence="7" key="1">
    <citation type="submission" date="2021-12" db="EMBL/GenBank/DDBJ databases">
        <title>Prjna785345.</title>
        <authorList>
            <person name="Rujirawat T."/>
            <person name="Krajaejun T."/>
        </authorList>
    </citation>
    <scope>NUCLEOTIDE SEQUENCE</scope>
    <source>
        <strain evidence="7">Pi057C3</strain>
    </source>
</reference>
<comment type="subcellular location">
    <subcellularLocation>
        <location evidence="1">Membrane</location>
        <topology evidence="1">Multi-pass membrane protein</topology>
    </subcellularLocation>
</comment>
<feature type="transmembrane region" description="Helical" evidence="5">
    <location>
        <begin position="320"/>
        <end position="342"/>
    </location>
</feature>
<dbReference type="PANTHER" id="PTHR22950:SF652">
    <property type="entry name" value="TRANSMEMBRANE AMINO ACID TRANSPORTER FAMILY PROTEIN"/>
    <property type="match status" value="1"/>
</dbReference>
<evidence type="ECO:0000256" key="1">
    <source>
        <dbReference type="ARBA" id="ARBA00004141"/>
    </source>
</evidence>
<dbReference type="Pfam" id="PF01490">
    <property type="entry name" value="Aa_trans"/>
    <property type="match status" value="1"/>
</dbReference>
<protein>
    <recommendedName>
        <fullName evidence="6">Amino acid transporter transmembrane domain-containing protein</fullName>
    </recommendedName>
</protein>
<keyword evidence="8" id="KW-1185">Reference proteome</keyword>
<feature type="transmembrane region" description="Helical" evidence="5">
    <location>
        <begin position="380"/>
        <end position="399"/>
    </location>
</feature>
<comment type="caution">
    <text evidence="7">The sequence shown here is derived from an EMBL/GenBank/DDBJ whole genome shotgun (WGS) entry which is preliminary data.</text>
</comment>
<keyword evidence="2 5" id="KW-0812">Transmembrane</keyword>
<dbReference type="AlphaFoldDB" id="A0AAD5Q4F4"/>
<gene>
    <name evidence="7" type="ORF">P43SY_008984</name>
</gene>
<dbReference type="GO" id="GO:0015179">
    <property type="term" value="F:L-amino acid transmembrane transporter activity"/>
    <property type="evidence" value="ECO:0007669"/>
    <property type="project" value="TreeGrafter"/>
</dbReference>
<dbReference type="Proteomes" id="UP001209570">
    <property type="component" value="Unassembled WGS sequence"/>
</dbReference>
<dbReference type="EMBL" id="JAKCXM010000280">
    <property type="protein sequence ID" value="KAJ0396765.1"/>
    <property type="molecule type" value="Genomic_DNA"/>
</dbReference>
<evidence type="ECO:0000313" key="8">
    <source>
        <dbReference type="Proteomes" id="UP001209570"/>
    </source>
</evidence>
<keyword evidence="4 5" id="KW-0472">Membrane</keyword>